<accession>A0A0F3MG85</accession>
<proteinExistence type="predicted"/>
<dbReference type="AlphaFoldDB" id="A0A0F3MG85"/>
<evidence type="ECO:0000313" key="2">
    <source>
        <dbReference type="Proteomes" id="UP000033769"/>
    </source>
</evidence>
<gene>
    <name evidence="1" type="ORF">OTSGILL_0613</name>
</gene>
<evidence type="ECO:0000313" key="1">
    <source>
        <dbReference type="EMBL" id="KJV53554.1"/>
    </source>
</evidence>
<sequence>MITKEEMRIFFKNHIKNIEDYPLPISKKDIAEIVNAEDQWWMNYDTSVPWD</sequence>
<protein>
    <submittedName>
        <fullName evidence="1">Uncharacterized protein</fullName>
    </submittedName>
</protein>
<organism evidence="1 2">
    <name type="scientific">Orientia tsutsugamushi str. Gilliam</name>
    <dbReference type="NCBI Taxonomy" id="1359184"/>
    <lineage>
        <taxon>Bacteria</taxon>
        <taxon>Pseudomonadati</taxon>
        <taxon>Pseudomonadota</taxon>
        <taxon>Alphaproteobacteria</taxon>
        <taxon>Rickettsiales</taxon>
        <taxon>Rickettsiaceae</taxon>
        <taxon>Rickettsieae</taxon>
        <taxon>Orientia</taxon>
    </lineage>
</organism>
<comment type="caution">
    <text evidence="1">The sequence shown here is derived from an EMBL/GenBank/DDBJ whole genome shotgun (WGS) entry which is preliminary data.</text>
</comment>
<name>A0A0F3MG85_ORITS</name>
<dbReference type="PATRIC" id="fig|1359184.3.peg.2622"/>
<dbReference type="Proteomes" id="UP000033769">
    <property type="component" value="Unassembled WGS sequence"/>
</dbReference>
<reference evidence="1 2" key="1">
    <citation type="submission" date="2015-02" db="EMBL/GenBank/DDBJ databases">
        <title>Genome Sequencing of Rickettsiales.</title>
        <authorList>
            <person name="Daugherty S.C."/>
            <person name="Su Q."/>
            <person name="Abolude K."/>
            <person name="Beier-Sexton M."/>
            <person name="Carlyon J.A."/>
            <person name="Carter R."/>
            <person name="Day N.P."/>
            <person name="Dumler S.J."/>
            <person name="Dyachenko V."/>
            <person name="Godinez A."/>
            <person name="Kurtti T.J."/>
            <person name="Lichay M."/>
            <person name="Mullins K.E."/>
            <person name="Ott S."/>
            <person name="Pappas-Brown V."/>
            <person name="Paris D.H."/>
            <person name="Patel P."/>
            <person name="Richards A.L."/>
            <person name="Sadzewicz L."/>
            <person name="Sears K."/>
            <person name="Seidman D."/>
            <person name="Sengamalay N."/>
            <person name="Stenos J."/>
            <person name="Tallon L.J."/>
            <person name="Vincent G."/>
            <person name="Fraser C.M."/>
            <person name="Munderloh U."/>
            <person name="Dunning-Hotopp J.C."/>
        </authorList>
    </citation>
    <scope>NUCLEOTIDE SEQUENCE [LARGE SCALE GENOMIC DNA]</scope>
    <source>
        <strain evidence="1 2">Gilliam</strain>
    </source>
</reference>
<dbReference type="EMBL" id="LANO01000006">
    <property type="protein sequence ID" value="KJV53554.1"/>
    <property type="molecule type" value="Genomic_DNA"/>
</dbReference>